<dbReference type="PRINTS" id="PR00081">
    <property type="entry name" value="GDHRDH"/>
</dbReference>
<dbReference type="Pfam" id="PF00106">
    <property type="entry name" value="adh_short"/>
    <property type="match status" value="1"/>
</dbReference>
<accession>A0A8H8S872</accession>
<comment type="similarity">
    <text evidence="1">Belongs to the short-chain dehydrogenases/reductases (SDR) family.</text>
</comment>
<dbReference type="Gene3D" id="3.40.50.720">
    <property type="entry name" value="NAD(P)-binding Rossmann-like Domain"/>
    <property type="match status" value="1"/>
</dbReference>
<gene>
    <name evidence="3" type="ORF">LOCC1_G000720</name>
</gene>
<dbReference type="SUPFAM" id="SSF51735">
    <property type="entry name" value="NAD(P)-binding Rossmann-fold domains"/>
    <property type="match status" value="1"/>
</dbReference>
<comment type="caution">
    <text evidence="3">The sequence shown here is derived from an EMBL/GenBank/DDBJ whole genome shotgun (WGS) entry which is preliminary data.</text>
</comment>
<dbReference type="GO" id="GO:0016491">
    <property type="term" value="F:oxidoreductase activity"/>
    <property type="evidence" value="ECO:0007669"/>
    <property type="project" value="UniProtKB-KW"/>
</dbReference>
<dbReference type="PANTHER" id="PTHR24320:SF154">
    <property type="entry name" value="OXIDOREDUCTASE, SHORT-CHAIN DEHYDROGENASE_REDUCTASE FAMILY (AFU_ORTHOLOGUE AFUA_2G04560)"/>
    <property type="match status" value="1"/>
</dbReference>
<evidence type="ECO:0000313" key="4">
    <source>
        <dbReference type="Proteomes" id="UP000443090"/>
    </source>
</evidence>
<organism evidence="3 4">
    <name type="scientific">Lachnellula occidentalis</name>
    <dbReference type="NCBI Taxonomy" id="215460"/>
    <lineage>
        <taxon>Eukaryota</taxon>
        <taxon>Fungi</taxon>
        <taxon>Dikarya</taxon>
        <taxon>Ascomycota</taxon>
        <taxon>Pezizomycotina</taxon>
        <taxon>Leotiomycetes</taxon>
        <taxon>Helotiales</taxon>
        <taxon>Lachnaceae</taxon>
        <taxon>Lachnellula</taxon>
    </lineage>
</organism>
<sequence>MGGFVDFKPEKDIPSLNGKVVFVTGGTAGLGSVTIRALAKHEPEHIYFSGRNNKAAELLIADIRETSPCVSLTFLKMDLSSLSSVKAASQEFAHKRLDVLICNAGIMAVPAALSIDGYEIQFATNHLGHAMLIQQLLPIMLETTKLPDADVRIVCLSSDGWATHPKGGVQFSELKTVQRKLLGSGIRYGQSKLANLVYAAELARRFPSITSVSIHPGLIQTGLVQKSSSTRMHKNDVVNGGFYRPVGELCNHQLDAVAKSEGFAKELWEWTETALKGY</sequence>
<reference evidence="3 4" key="1">
    <citation type="submission" date="2018-05" db="EMBL/GenBank/DDBJ databases">
        <title>Genome sequencing and assembly of the regulated plant pathogen Lachnellula willkommii and related sister species for the development of diagnostic species identification markers.</title>
        <authorList>
            <person name="Giroux E."/>
            <person name="Bilodeau G."/>
        </authorList>
    </citation>
    <scope>NUCLEOTIDE SEQUENCE [LARGE SCALE GENOMIC DNA]</scope>
    <source>
        <strain evidence="3 4">CBS 160.35</strain>
    </source>
</reference>
<evidence type="ECO:0000256" key="2">
    <source>
        <dbReference type="ARBA" id="ARBA00023002"/>
    </source>
</evidence>
<evidence type="ECO:0000256" key="1">
    <source>
        <dbReference type="ARBA" id="ARBA00006484"/>
    </source>
</evidence>
<dbReference type="EMBL" id="QGMI01000015">
    <property type="protein sequence ID" value="TVY49311.1"/>
    <property type="molecule type" value="Genomic_DNA"/>
</dbReference>
<dbReference type="InterPro" id="IPR002347">
    <property type="entry name" value="SDR_fam"/>
</dbReference>
<proteinExistence type="inferred from homology"/>
<dbReference type="InterPro" id="IPR036291">
    <property type="entry name" value="NAD(P)-bd_dom_sf"/>
</dbReference>
<dbReference type="OrthoDB" id="191139at2759"/>
<keyword evidence="4" id="KW-1185">Reference proteome</keyword>
<dbReference type="AlphaFoldDB" id="A0A8H8S872"/>
<name>A0A8H8S872_9HELO</name>
<dbReference type="Proteomes" id="UP000443090">
    <property type="component" value="Unassembled WGS sequence"/>
</dbReference>
<dbReference type="PANTHER" id="PTHR24320">
    <property type="entry name" value="RETINOL DEHYDROGENASE"/>
    <property type="match status" value="1"/>
</dbReference>
<keyword evidence="2" id="KW-0560">Oxidoreductase</keyword>
<protein>
    <submittedName>
        <fullName evidence="3">Putative oxidoreductase</fullName>
    </submittedName>
</protein>
<evidence type="ECO:0000313" key="3">
    <source>
        <dbReference type="EMBL" id="TVY49311.1"/>
    </source>
</evidence>